<reference evidence="9 10" key="1">
    <citation type="submission" date="2013-07" db="EMBL/GenBank/DDBJ databases">
        <authorList>
            <person name="Weinstock G."/>
            <person name="Sodergren E."/>
            <person name="Wylie T."/>
            <person name="Fulton L."/>
            <person name="Fulton R."/>
            <person name="Fronick C."/>
            <person name="O'Laughlin M."/>
            <person name="Godfrey J."/>
            <person name="Miner T."/>
            <person name="Herter B."/>
            <person name="Appelbaum E."/>
            <person name="Cordes M."/>
            <person name="Lek S."/>
            <person name="Wollam A."/>
            <person name="Pepin K.H."/>
            <person name="Palsikar V.B."/>
            <person name="Mitreva M."/>
            <person name="Wilson R.K."/>
        </authorList>
    </citation>
    <scope>NUCLEOTIDE SEQUENCE [LARGE SCALE GENOMIC DNA]</scope>
    <source>
        <strain evidence="9 10">ATCC 14940</strain>
    </source>
</reference>
<evidence type="ECO:0000256" key="1">
    <source>
        <dbReference type="ARBA" id="ARBA00004651"/>
    </source>
</evidence>
<feature type="transmembrane region" description="Helical" evidence="7">
    <location>
        <begin position="301"/>
        <end position="327"/>
    </location>
</feature>
<evidence type="ECO:0000256" key="6">
    <source>
        <dbReference type="ARBA" id="ARBA00023136"/>
    </source>
</evidence>
<feature type="transmembrane region" description="Helical" evidence="7">
    <location>
        <begin position="53"/>
        <end position="74"/>
    </location>
</feature>
<dbReference type="SUPFAM" id="SSF161098">
    <property type="entry name" value="MetI-like"/>
    <property type="match status" value="1"/>
</dbReference>
<evidence type="ECO:0000259" key="8">
    <source>
        <dbReference type="PROSITE" id="PS50928"/>
    </source>
</evidence>
<evidence type="ECO:0000313" key="10">
    <source>
        <dbReference type="Proteomes" id="UP000016491"/>
    </source>
</evidence>
<evidence type="ECO:0000256" key="7">
    <source>
        <dbReference type="RuleBase" id="RU363032"/>
    </source>
</evidence>
<keyword evidence="2 7" id="KW-0813">Transport</keyword>
<keyword evidence="3" id="KW-1003">Cell membrane</keyword>
<accession>A0ABC9TYN0</accession>
<feature type="transmembrane region" description="Helical" evidence="7">
    <location>
        <begin position="384"/>
        <end position="404"/>
    </location>
</feature>
<dbReference type="Pfam" id="PF00528">
    <property type="entry name" value="BPD_transp_1"/>
    <property type="match status" value="1"/>
</dbReference>
<dbReference type="PROSITE" id="PS50928">
    <property type="entry name" value="ABC_TM1"/>
    <property type="match status" value="1"/>
</dbReference>
<keyword evidence="4 7" id="KW-0812">Transmembrane</keyword>
<feature type="domain" description="ABC transmembrane type-1" evidence="8">
    <location>
        <begin position="253"/>
        <end position="442"/>
    </location>
</feature>
<dbReference type="PANTHER" id="PTHR43386">
    <property type="entry name" value="OLIGOPEPTIDE TRANSPORT SYSTEM PERMEASE PROTEIN APPC"/>
    <property type="match status" value="1"/>
</dbReference>
<evidence type="ECO:0000313" key="9">
    <source>
        <dbReference type="EMBL" id="ERI77387.1"/>
    </source>
</evidence>
<dbReference type="GO" id="GO:0005886">
    <property type="term" value="C:plasma membrane"/>
    <property type="evidence" value="ECO:0007669"/>
    <property type="project" value="UniProtKB-SubCell"/>
</dbReference>
<dbReference type="AlphaFoldDB" id="A0ABC9TYN0"/>
<keyword evidence="5 7" id="KW-1133">Transmembrane helix</keyword>
<dbReference type="Gene3D" id="1.10.3720.10">
    <property type="entry name" value="MetI-like"/>
    <property type="match status" value="1"/>
</dbReference>
<dbReference type="PANTHER" id="PTHR43386:SF22">
    <property type="entry name" value="OLIGOPEPTIDE TRANSPORT SYSTEM PERMEASE PROTEIN OPPC"/>
    <property type="match status" value="1"/>
</dbReference>
<organism evidence="9 10">
    <name type="scientific">[Clostridium] symbiosum ATCC 14940</name>
    <dbReference type="NCBI Taxonomy" id="411472"/>
    <lineage>
        <taxon>Bacteria</taxon>
        <taxon>Bacillati</taxon>
        <taxon>Bacillota</taxon>
        <taxon>Clostridia</taxon>
        <taxon>Lachnospirales</taxon>
        <taxon>Lachnospiraceae</taxon>
        <taxon>Otoolea</taxon>
    </lineage>
</organism>
<evidence type="ECO:0000256" key="2">
    <source>
        <dbReference type="ARBA" id="ARBA00022448"/>
    </source>
</evidence>
<comment type="similarity">
    <text evidence="7">Belongs to the binding-protein-dependent transport system permease family.</text>
</comment>
<dbReference type="InterPro" id="IPR025966">
    <property type="entry name" value="OppC_N"/>
</dbReference>
<feature type="transmembrane region" description="Helical" evidence="7">
    <location>
        <begin position="424"/>
        <end position="445"/>
    </location>
</feature>
<proteinExistence type="inferred from homology"/>
<dbReference type="EMBL" id="AWSU01000156">
    <property type="protein sequence ID" value="ERI77387.1"/>
    <property type="molecule type" value="Genomic_DNA"/>
</dbReference>
<evidence type="ECO:0000256" key="5">
    <source>
        <dbReference type="ARBA" id="ARBA00022989"/>
    </source>
</evidence>
<gene>
    <name evidence="9" type="ORF">CLOSYM_02027</name>
</gene>
<protein>
    <submittedName>
        <fullName evidence="9">ABC transporter, permease protein</fullName>
    </submittedName>
</protein>
<dbReference type="Pfam" id="PF12911">
    <property type="entry name" value="OppC_N"/>
    <property type="match status" value="1"/>
</dbReference>
<dbReference type="InterPro" id="IPR035906">
    <property type="entry name" value="MetI-like_sf"/>
</dbReference>
<comment type="subcellular location">
    <subcellularLocation>
        <location evidence="1 7">Cell membrane</location>
        <topology evidence="1 7">Multi-pass membrane protein</topology>
    </subcellularLocation>
</comment>
<sequence>MTRREKMTNNAEQIPASLWEPLESGEKHSDKIEKPSLTFLQDGWRRLKQNKTAMLSMIVIVILVLGAIFIPFFWKYSYQEQNLTLSNIPPVLKVYPLSDDANERNIYITQNYDVVEVAADGTLVELLEPVYKDTIARKSTFDLNGKILSIDYSMYSQALKEYRKLEKKYSDAEGDCIPVSKTPYLSSYFGSGQEGTLVSLAEAKRILEEDVDKCSITYDGQPLTETRTLRNKTYILGSDSLGRDLFIRVIYGARMSLTVGFVAALVNFLIGVFYGCFAGYKGGMVDNVMMRIVDVVDSVPMMLYVILIMVVIGPGMKSIIIALGLTYWVRMARIVRGQVLSLKNNEFVLAAKILGASTQRIFIKHLIPNMMGAIMVAIAMQIPNAIFTEAFLSFVGLGVSAPMASWGTLCNDALPGIYVYPYQMLTPAIAISVTILAFNLFSDGLRDAFDPKQRK</sequence>
<dbReference type="Proteomes" id="UP000016491">
    <property type="component" value="Unassembled WGS sequence"/>
</dbReference>
<dbReference type="InterPro" id="IPR050366">
    <property type="entry name" value="BP-dependent_transpt_permease"/>
</dbReference>
<dbReference type="InterPro" id="IPR000515">
    <property type="entry name" value="MetI-like"/>
</dbReference>
<evidence type="ECO:0000256" key="3">
    <source>
        <dbReference type="ARBA" id="ARBA00022475"/>
    </source>
</evidence>
<comment type="caution">
    <text evidence="9">The sequence shown here is derived from an EMBL/GenBank/DDBJ whole genome shotgun (WGS) entry which is preliminary data.</text>
</comment>
<evidence type="ECO:0000256" key="4">
    <source>
        <dbReference type="ARBA" id="ARBA00022692"/>
    </source>
</evidence>
<feature type="transmembrane region" description="Helical" evidence="7">
    <location>
        <begin position="257"/>
        <end position="280"/>
    </location>
</feature>
<name>A0ABC9TYN0_CLOSY</name>
<dbReference type="CDD" id="cd06261">
    <property type="entry name" value="TM_PBP2"/>
    <property type="match status" value="1"/>
</dbReference>
<keyword evidence="6 7" id="KW-0472">Membrane</keyword>